<accession>A0A645ERJ8</accession>
<dbReference type="AlphaFoldDB" id="A0A645ERJ8"/>
<keyword evidence="1" id="KW-0472">Membrane</keyword>
<evidence type="ECO:0008006" key="3">
    <source>
        <dbReference type="Google" id="ProtNLM"/>
    </source>
</evidence>
<protein>
    <recommendedName>
        <fullName evidence="3">Phosphatidate cytidylyltransferase</fullName>
    </recommendedName>
</protein>
<dbReference type="PANTHER" id="PTHR31303:SF1">
    <property type="entry name" value="CTP-DEPENDENT DIACYLGLYCEROL KINASE 1"/>
    <property type="match status" value="1"/>
</dbReference>
<dbReference type="PANTHER" id="PTHR31303">
    <property type="entry name" value="CTP-DEPENDENT DIACYLGLYCEROL KINASE 1"/>
    <property type="match status" value="1"/>
</dbReference>
<reference evidence="2" key="1">
    <citation type="submission" date="2019-08" db="EMBL/GenBank/DDBJ databases">
        <authorList>
            <person name="Kucharzyk K."/>
            <person name="Murdoch R.W."/>
            <person name="Higgins S."/>
            <person name="Loffler F."/>
        </authorList>
    </citation>
    <scope>NUCLEOTIDE SEQUENCE</scope>
</reference>
<feature type="transmembrane region" description="Helical" evidence="1">
    <location>
        <begin position="218"/>
        <end position="236"/>
    </location>
</feature>
<feature type="transmembrane region" description="Helical" evidence="1">
    <location>
        <begin position="6"/>
        <end position="24"/>
    </location>
</feature>
<dbReference type="EMBL" id="VSSQ01049078">
    <property type="protein sequence ID" value="MPN03154.1"/>
    <property type="molecule type" value="Genomic_DNA"/>
</dbReference>
<evidence type="ECO:0000313" key="2">
    <source>
        <dbReference type="EMBL" id="MPN03154.1"/>
    </source>
</evidence>
<evidence type="ECO:0000256" key="1">
    <source>
        <dbReference type="SAM" id="Phobius"/>
    </source>
</evidence>
<keyword evidence="1" id="KW-1133">Transmembrane helix</keyword>
<feature type="transmembrane region" description="Helical" evidence="1">
    <location>
        <begin position="190"/>
        <end position="211"/>
    </location>
</feature>
<gene>
    <name evidence="2" type="ORF">SDC9_150379</name>
</gene>
<name>A0A645ERJ8_9ZZZZ</name>
<feature type="transmembrane region" description="Helical" evidence="1">
    <location>
        <begin position="101"/>
        <end position="120"/>
    </location>
</feature>
<dbReference type="InterPro" id="IPR037997">
    <property type="entry name" value="Dgk1-like"/>
</dbReference>
<dbReference type="GO" id="GO:0004143">
    <property type="term" value="F:ATP-dependent diacylglycerol kinase activity"/>
    <property type="evidence" value="ECO:0007669"/>
    <property type="project" value="InterPro"/>
</dbReference>
<sequence length="241" mass="26751">MVAAVFRGFIYLVGFYVSALLLVLMARKLHMIPSEVIRKTFHITCAMSVFLLIYTSETWQIATLISFAFIVIVYPVLTLLEHTGIYKRFLNERSKGEVKSSLILAYVMMMILFMVYWGWGGSFWKAVIPIAIMAWGYGDAAAALVGKRFGKHFVRVPGVDQKKILEGTFAMAFASAAAIFFTGWAYAVFPWYLCLLLALLVAPVCALVELVSHRGIDTLTVPLSAATAISFVILTIRQLGG</sequence>
<organism evidence="2">
    <name type="scientific">bioreactor metagenome</name>
    <dbReference type="NCBI Taxonomy" id="1076179"/>
    <lineage>
        <taxon>unclassified sequences</taxon>
        <taxon>metagenomes</taxon>
        <taxon>ecological metagenomes</taxon>
    </lineage>
</organism>
<proteinExistence type="predicted"/>
<feature type="transmembrane region" description="Helical" evidence="1">
    <location>
        <begin position="167"/>
        <end position="184"/>
    </location>
</feature>
<feature type="transmembrane region" description="Helical" evidence="1">
    <location>
        <begin position="61"/>
        <end position="80"/>
    </location>
</feature>
<keyword evidence="1" id="KW-0812">Transmembrane</keyword>
<comment type="caution">
    <text evidence="2">The sequence shown here is derived from an EMBL/GenBank/DDBJ whole genome shotgun (WGS) entry which is preliminary data.</text>
</comment>
<feature type="transmembrane region" description="Helical" evidence="1">
    <location>
        <begin position="126"/>
        <end position="146"/>
    </location>
</feature>